<dbReference type="RefSeq" id="WP_034976934.1">
    <property type="nucleotide sequence ID" value="NZ_FOFI01000001.1"/>
</dbReference>
<protein>
    <submittedName>
        <fullName evidence="1">Uncharacterized protein</fullName>
    </submittedName>
</protein>
<dbReference type="EMBL" id="JPLY01000004">
    <property type="protein sequence ID" value="KFC21177.1"/>
    <property type="molecule type" value="Genomic_DNA"/>
</dbReference>
<dbReference type="Proteomes" id="UP000028623">
    <property type="component" value="Unassembled WGS sequence"/>
</dbReference>
<keyword evidence="2" id="KW-1185">Reference proteome</keyword>
<comment type="caution">
    <text evidence="1">The sequence shown here is derived from an EMBL/GenBank/DDBJ whole genome shotgun (WGS) entry which is preliminary data.</text>
</comment>
<gene>
    <name evidence="1" type="ORF">IO89_13285</name>
</gene>
<dbReference type="AlphaFoldDB" id="A0A085BFD2"/>
<reference evidence="1 2" key="1">
    <citation type="submission" date="2014-07" db="EMBL/GenBank/DDBJ databases">
        <title>Epilithonimonas lactis LMG 22401 Genome.</title>
        <authorList>
            <person name="Pipes S.E."/>
            <person name="Stropko S.J."/>
        </authorList>
    </citation>
    <scope>NUCLEOTIDE SEQUENCE [LARGE SCALE GENOMIC DNA]</scope>
    <source>
        <strain evidence="1 2">LMG 24401</strain>
    </source>
</reference>
<evidence type="ECO:0000313" key="2">
    <source>
        <dbReference type="Proteomes" id="UP000028623"/>
    </source>
</evidence>
<name>A0A085BFD2_9FLAO</name>
<organism evidence="1 2">
    <name type="scientific">Epilithonimonas lactis</name>
    <dbReference type="NCBI Taxonomy" id="421072"/>
    <lineage>
        <taxon>Bacteria</taxon>
        <taxon>Pseudomonadati</taxon>
        <taxon>Bacteroidota</taxon>
        <taxon>Flavobacteriia</taxon>
        <taxon>Flavobacteriales</taxon>
        <taxon>Weeksellaceae</taxon>
        <taxon>Chryseobacterium group</taxon>
        <taxon>Epilithonimonas</taxon>
    </lineage>
</organism>
<sequence length="165" mass="17646">MKRTILIFSIFISFQNYKSQVAISKAPTSSGAILDFATGTTNGLILSAVSSLPTNPANGTFVVDRSDLKVKMRQNNIWVDLTNPGDLSKIAQNTSSEVGNGVIIGSNTSSASGVLVLEATDKALVLPKVASPQTNVRSPYPGMICYDTVSKSVAVFDGKVWNFWR</sequence>
<proteinExistence type="predicted"/>
<accession>A0A085BFD2</accession>
<dbReference type="OrthoDB" id="705292at2"/>
<evidence type="ECO:0000313" key="1">
    <source>
        <dbReference type="EMBL" id="KFC21177.1"/>
    </source>
</evidence>
<dbReference type="eggNOG" id="ENOG5034189">
    <property type="taxonomic scope" value="Bacteria"/>
</dbReference>
<dbReference type="STRING" id="421072.SAMN04488097_0556"/>